<dbReference type="Proteomes" id="UP001482620">
    <property type="component" value="Unassembled WGS sequence"/>
</dbReference>
<evidence type="ECO:0000313" key="1">
    <source>
        <dbReference type="EMBL" id="MEQ2237362.1"/>
    </source>
</evidence>
<accession>A0ABV0TWT0</accession>
<proteinExistence type="predicted"/>
<reference evidence="1 2" key="1">
    <citation type="submission" date="2021-06" db="EMBL/GenBank/DDBJ databases">
        <authorList>
            <person name="Palmer J.M."/>
        </authorList>
    </citation>
    <scope>NUCLEOTIDE SEQUENCE [LARGE SCALE GENOMIC DNA]</scope>
    <source>
        <strain evidence="2">if_2019</strain>
        <tissue evidence="1">Muscle</tissue>
    </source>
</reference>
<name>A0ABV0TWT0_9TELE</name>
<gene>
    <name evidence="1" type="ORF">ILYODFUR_022373</name>
</gene>
<dbReference type="EMBL" id="JAHRIQ010048803">
    <property type="protein sequence ID" value="MEQ2237362.1"/>
    <property type="molecule type" value="Genomic_DNA"/>
</dbReference>
<keyword evidence="2" id="KW-1185">Reference proteome</keyword>
<comment type="caution">
    <text evidence="1">The sequence shown here is derived from an EMBL/GenBank/DDBJ whole genome shotgun (WGS) entry which is preliminary data.</text>
</comment>
<protein>
    <submittedName>
        <fullName evidence="1">Uncharacterized protein</fullName>
    </submittedName>
</protein>
<sequence length="166" mass="18154">MNTFARYCNCLRHQLAESYPALCLPVGLTLGGRGAAWGSPSWNSSTGLECCGEHSMARSDWSAGEARVCLCICVCVVLGMRSSWNLCIEWPRRDQSLGLFGNILCEVSRLTGKLCWGLSHMSVLSAPCCCGFYPYVLSVRVSVPRLRSAQGFVKSDLAHPSQRSRA</sequence>
<organism evidence="1 2">
    <name type="scientific">Ilyodon furcidens</name>
    <name type="common">goldbreast splitfin</name>
    <dbReference type="NCBI Taxonomy" id="33524"/>
    <lineage>
        <taxon>Eukaryota</taxon>
        <taxon>Metazoa</taxon>
        <taxon>Chordata</taxon>
        <taxon>Craniata</taxon>
        <taxon>Vertebrata</taxon>
        <taxon>Euteleostomi</taxon>
        <taxon>Actinopterygii</taxon>
        <taxon>Neopterygii</taxon>
        <taxon>Teleostei</taxon>
        <taxon>Neoteleostei</taxon>
        <taxon>Acanthomorphata</taxon>
        <taxon>Ovalentaria</taxon>
        <taxon>Atherinomorphae</taxon>
        <taxon>Cyprinodontiformes</taxon>
        <taxon>Goodeidae</taxon>
        <taxon>Ilyodon</taxon>
    </lineage>
</organism>
<evidence type="ECO:0000313" key="2">
    <source>
        <dbReference type="Proteomes" id="UP001482620"/>
    </source>
</evidence>